<accession>A0AAV4G3X2</accession>
<reference evidence="1 2" key="1">
    <citation type="journal article" date="2021" name="Elife">
        <title>Chloroplast acquisition without the gene transfer in kleptoplastic sea slugs, Plakobranchus ocellatus.</title>
        <authorList>
            <person name="Maeda T."/>
            <person name="Takahashi S."/>
            <person name="Yoshida T."/>
            <person name="Shimamura S."/>
            <person name="Takaki Y."/>
            <person name="Nagai Y."/>
            <person name="Toyoda A."/>
            <person name="Suzuki Y."/>
            <person name="Arimoto A."/>
            <person name="Ishii H."/>
            <person name="Satoh N."/>
            <person name="Nishiyama T."/>
            <person name="Hasebe M."/>
            <person name="Maruyama T."/>
            <person name="Minagawa J."/>
            <person name="Obokata J."/>
            <person name="Shigenobu S."/>
        </authorList>
    </citation>
    <scope>NUCLEOTIDE SEQUENCE [LARGE SCALE GENOMIC DNA]</scope>
</reference>
<keyword evidence="2" id="KW-1185">Reference proteome</keyword>
<dbReference type="AlphaFoldDB" id="A0AAV4G3X2"/>
<evidence type="ECO:0000313" key="2">
    <source>
        <dbReference type="Proteomes" id="UP000762676"/>
    </source>
</evidence>
<organism evidence="1 2">
    <name type="scientific">Elysia marginata</name>
    <dbReference type="NCBI Taxonomy" id="1093978"/>
    <lineage>
        <taxon>Eukaryota</taxon>
        <taxon>Metazoa</taxon>
        <taxon>Spiralia</taxon>
        <taxon>Lophotrochozoa</taxon>
        <taxon>Mollusca</taxon>
        <taxon>Gastropoda</taxon>
        <taxon>Heterobranchia</taxon>
        <taxon>Euthyneura</taxon>
        <taxon>Panpulmonata</taxon>
        <taxon>Sacoglossa</taxon>
        <taxon>Placobranchoidea</taxon>
        <taxon>Plakobranchidae</taxon>
        <taxon>Elysia</taxon>
    </lineage>
</organism>
<sequence length="103" mass="12122">MVVVAAESDTRVRLKLARGILVRWPYRTLFQLLANRRGVDDTVTWYSYVFEQGSSVVCALDSWKIRRLWVRSYVFGQDGSVVCVLDSWKIRVLWVRFQPRLVL</sequence>
<gene>
    <name evidence="1" type="ORF">ElyMa_004046300</name>
</gene>
<name>A0AAV4G3X2_9GAST</name>
<protein>
    <submittedName>
        <fullName evidence="1">Uncharacterized protein</fullName>
    </submittedName>
</protein>
<dbReference type="EMBL" id="BMAT01008214">
    <property type="protein sequence ID" value="GFR80438.1"/>
    <property type="molecule type" value="Genomic_DNA"/>
</dbReference>
<dbReference type="Proteomes" id="UP000762676">
    <property type="component" value="Unassembled WGS sequence"/>
</dbReference>
<evidence type="ECO:0000313" key="1">
    <source>
        <dbReference type="EMBL" id="GFR80438.1"/>
    </source>
</evidence>
<comment type="caution">
    <text evidence="1">The sequence shown here is derived from an EMBL/GenBank/DDBJ whole genome shotgun (WGS) entry which is preliminary data.</text>
</comment>
<proteinExistence type="predicted"/>